<protein>
    <submittedName>
        <fullName evidence="4">Transcriptional regulator, TetR family</fullName>
    </submittedName>
</protein>
<dbReference type="InterPro" id="IPR009057">
    <property type="entry name" value="Homeodomain-like_sf"/>
</dbReference>
<organism evidence="4 5">
    <name type="scientific">Catenulispora acidiphila (strain DSM 44928 / JCM 14897 / NBRC 102108 / NRRL B-24433 / ID139908)</name>
    <dbReference type="NCBI Taxonomy" id="479433"/>
    <lineage>
        <taxon>Bacteria</taxon>
        <taxon>Bacillati</taxon>
        <taxon>Actinomycetota</taxon>
        <taxon>Actinomycetes</taxon>
        <taxon>Catenulisporales</taxon>
        <taxon>Catenulisporaceae</taxon>
        <taxon>Catenulispora</taxon>
    </lineage>
</organism>
<keyword evidence="1 2" id="KW-0238">DNA-binding</keyword>
<dbReference type="KEGG" id="cai:Caci_6467"/>
<dbReference type="SUPFAM" id="SSF46689">
    <property type="entry name" value="Homeodomain-like"/>
    <property type="match status" value="1"/>
</dbReference>
<dbReference type="PANTHER" id="PTHR43479">
    <property type="entry name" value="ACREF/ENVCD OPERON REPRESSOR-RELATED"/>
    <property type="match status" value="1"/>
</dbReference>
<proteinExistence type="predicted"/>
<feature type="DNA-binding region" description="H-T-H motif" evidence="2">
    <location>
        <begin position="40"/>
        <end position="59"/>
    </location>
</feature>
<sequence length="217" mass="23316">MTQPADPPANRHDRRRAATRSALIGAAREILAQSTGTDISIQRIAEQADVGFGTFYNHFSTKAELFEAALTDSLEEYGRTVDALTADIEDPAEVFAASVRLTVLMVESAPQLMQILRRHGLGQLNRNSGLAPRALRDLERAAASGRFELSDPQATLFAIGGALIGLVEYQFSEPPPPSAPTGESVAELLLRMLGLPAEEAREIASRPLPLPLPLPAP</sequence>
<dbReference type="PANTHER" id="PTHR43479:SF11">
    <property type="entry name" value="ACREF_ENVCD OPERON REPRESSOR-RELATED"/>
    <property type="match status" value="1"/>
</dbReference>
<dbReference type="GO" id="GO:0003677">
    <property type="term" value="F:DNA binding"/>
    <property type="evidence" value="ECO:0007669"/>
    <property type="project" value="UniProtKB-UniRule"/>
</dbReference>
<reference evidence="4 5" key="1">
    <citation type="journal article" date="2009" name="Stand. Genomic Sci.">
        <title>Complete genome sequence of Catenulispora acidiphila type strain (ID 139908).</title>
        <authorList>
            <person name="Copeland A."/>
            <person name="Lapidus A."/>
            <person name="Glavina Del Rio T."/>
            <person name="Nolan M."/>
            <person name="Lucas S."/>
            <person name="Chen F."/>
            <person name="Tice H."/>
            <person name="Cheng J.F."/>
            <person name="Bruce D."/>
            <person name="Goodwin L."/>
            <person name="Pitluck S."/>
            <person name="Mikhailova N."/>
            <person name="Pati A."/>
            <person name="Ivanova N."/>
            <person name="Mavromatis K."/>
            <person name="Chen A."/>
            <person name="Palaniappan K."/>
            <person name="Chain P."/>
            <person name="Land M."/>
            <person name="Hauser L."/>
            <person name="Chang Y.J."/>
            <person name="Jeffries C.D."/>
            <person name="Chertkov O."/>
            <person name="Brettin T."/>
            <person name="Detter J.C."/>
            <person name="Han C."/>
            <person name="Ali Z."/>
            <person name="Tindall B.J."/>
            <person name="Goker M."/>
            <person name="Bristow J."/>
            <person name="Eisen J.A."/>
            <person name="Markowitz V."/>
            <person name="Hugenholtz P."/>
            <person name="Kyrpides N.C."/>
            <person name="Klenk H.P."/>
        </authorList>
    </citation>
    <scope>NUCLEOTIDE SEQUENCE [LARGE SCALE GENOMIC DNA]</scope>
    <source>
        <strain evidence="5">DSM 44928 / JCM 14897 / NBRC 102108 / NRRL B-24433 / ID139908</strain>
    </source>
</reference>
<dbReference type="RefSeq" id="WP_015795047.1">
    <property type="nucleotide sequence ID" value="NC_013131.1"/>
</dbReference>
<dbReference type="Pfam" id="PF21306">
    <property type="entry name" value="TetR_C_40"/>
    <property type="match status" value="1"/>
</dbReference>
<dbReference type="STRING" id="479433.Caci_6467"/>
<dbReference type="PROSITE" id="PS50977">
    <property type="entry name" value="HTH_TETR_2"/>
    <property type="match status" value="1"/>
</dbReference>
<evidence type="ECO:0000259" key="3">
    <source>
        <dbReference type="PROSITE" id="PS50977"/>
    </source>
</evidence>
<evidence type="ECO:0000313" key="4">
    <source>
        <dbReference type="EMBL" id="ACU75318.1"/>
    </source>
</evidence>
<dbReference type="InParanoid" id="C7PWN8"/>
<dbReference type="InterPro" id="IPR049513">
    <property type="entry name" value="TetR_C_40"/>
</dbReference>
<dbReference type="eggNOG" id="COG1309">
    <property type="taxonomic scope" value="Bacteria"/>
</dbReference>
<dbReference type="EMBL" id="CP001700">
    <property type="protein sequence ID" value="ACU75318.1"/>
    <property type="molecule type" value="Genomic_DNA"/>
</dbReference>
<accession>C7PWN8</accession>
<keyword evidence="5" id="KW-1185">Reference proteome</keyword>
<evidence type="ECO:0000313" key="5">
    <source>
        <dbReference type="Proteomes" id="UP000000851"/>
    </source>
</evidence>
<dbReference type="PRINTS" id="PR00455">
    <property type="entry name" value="HTHTETR"/>
</dbReference>
<feature type="domain" description="HTH tetR-type" evidence="3">
    <location>
        <begin position="17"/>
        <end position="77"/>
    </location>
</feature>
<dbReference type="Proteomes" id="UP000000851">
    <property type="component" value="Chromosome"/>
</dbReference>
<dbReference type="InterPro" id="IPR001647">
    <property type="entry name" value="HTH_TetR"/>
</dbReference>
<dbReference type="Gene3D" id="1.10.357.10">
    <property type="entry name" value="Tetracycline Repressor, domain 2"/>
    <property type="match status" value="1"/>
</dbReference>
<gene>
    <name evidence="4" type="ordered locus">Caci_6467</name>
</gene>
<dbReference type="Pfam" id="PF00440">
    <property type="entry name" value="TetR_N"/>
    <property type="match status" value="1"/>
</dbReference>
<dbReference type="OrthoDB" id="4541465at2"/>
<name>C7PWN8_CATAD</name>
<dbReference type="AlphaFoldDB" id="C7PWN8"/>
<dbReference type="HOGENOM" id="CLU_069356_0_0_11"/>
<dbReference type="InterPro" id="IPR050624">
    <property type="entry name" value="HTH-type_Tx_Regulator"/>
</dbReference>
<evidence type="ECO:0000256" key="1">
    <source>
        <dbReference type="ARBA" id="ARBA00023125"/>
    </source>
</evidence>
<evidence type="ECO:0000256" key="2">
    <source>
        <dbReference type="PROSITE-ProRule" id="PRU00335"/>
    </source>
</evidence>